<feature type="signal peptide" evidence="1">
    <location>
        <begin position="1"/>
        <end position="22"/>
    </location>
</feature>
<keyword evidence="3" id="KW-1185">Reference proteome</keyword>
<dbReference type="OrthoDB" id="7697662at2759"/>
<accession>A0A8J2EKQ9</accession>
<keyword evidence="1" id="KW-0732">Signal</keyword>
<gene>
    <name evidence="2" type="ORF">HICCMSTLAB_LOCUS1912</name>
</gene>
<name>A0A8J2EKQ9_COTCN</name>
<sequence>MLNPEIIFTILMVTTTIIMVISNNNFDDCKFVNLRFDDHEARNLKVSILSNQEVLETLDLKESDGLLADFSTPVVSFSNETDKNYEAYEFEHSTIAQFAPNLGYFTLYRDQPKMAALVYSFRKPTDFSLDGNIGHYVLRHLPNSVDNSRYIYIKLLDAYQALPDAPHEVGAELKFDLGAAHLDTIIVEMVVLIDSQESNTTPTEMIKKILMYYNYIDMLYCNFERPKVGYKVVGIVIPKFKIGNSNSEYITSSEIKNIQEFIERQKKRFSLNNFQLVTVMTQRLILLSHNPLKVTQASKYEEILFKKLKNKSLKSTFVYFLVTVNEHKICETGDKLMMIWALDVDFQAGHGIWVSQMFSKFAPDHFDEGMKVKCRNFTVNVQPDNLNLMTLWPSCVIREYSNYFKYVII</sequence>
<reference evidence="2" key="1">
    <citation type="submission" date="2021-04" db="EMBL/GenBank/DDBJ databases">
        <authorList>
            <person name="Chebbi M.A.C M."/>
        </authorList>
    </citation>
    <scope>NUCLEOTIDE SEQUENCE</scope>
</reference>
<protein>
    <submittedName>
        <fullName evidence="2">Cc_58b</fullName>
    </submittedName>
</protein>
<proteinExistence type="predicted"/>
<evidence type="ECO:0000256" key="1">
    <source>
        <dbReference type="SAM" id="SignalP"/>
    </source>
</evidence>
<comment type="caution">
    <text evidence="2">The sequence shown here is derived from an EMBL/GenBank/DDBJ whole genome shotgun (WGS) entry which is preliminary data.</text>
</comment>
<dbReference type="Proteomes" id="UP000786811">
    <property type="component" value="Unassembled WGS sequence"/>
</dbReference>
<feature type="chain" id="PRO_5035144235" evidence="1">
    <location>
        <begin position="23"/>
        <end position="409"/>
    </location>
</feature>
<dbReference type="EMBL" id="CAJNRD030001116">
    <property type="protein sequence ID" value="CAG5075888.1"/>
    <property type="molecule type" value="Genomic_DNA"/>
</dbReference>
<organism evidence="2 3">
    <name type="scientific">Cotesia congregata</name>
    <name type="common">Parasitoid wasp</name>
    <name type="synonym">Apanteles congregatus</name>
    <dbReference type="NCBI Taxonomy" id="51543"/>
    <lineage>
        <taxon>Eukaryota</taxon>
        <taxon>Metazoa</taxon>
        <taxon>Ecdysozoa</taxon>
        <taxon>Arthropoda</taxon>
        <taxon>Hexapoda</taxon>
        <taxon>Insecta</taxon>
        <taxon>Pterygota</taxon>
        <taxon>Neoptera</taxon>
        <taxon>Endopterygota</taxon>
        <taxon>Hymenoptera</taxon>
        <taxon>Apocrita</taxon>
        <taxon>Ichneumonoidea</taxon>
        <taxon>Braconidae</taxon>
        <taxon>Microgastrinae</taxon>
        <taxon>Cotesia</taxon>
    </lineage>
</organism>
<dbReference type="AlphaFoldDB" id="A0A8J2EKQ9"/>
<evidence type="ECO:0000313" key="3">
    <source>
        <dbReference type="Proteomes" id="UP000786811"/>
    </source>
</evidence>
<evidence type="ECO:0000313" key="2">
    <source>
        <dbReference type="EMBL" id="CAG5075888.1"/>
    </source>
</evidence>